<organism evidence="2 3">
    <name type="scientific">Staurois parvus</name>
    <dbReference type="NCBI Taxonomy" id="386267"/>
    <lineage>
        <taxon>Eukaryota</taxon>
        <taxon>Metazoa</taxon>
        <taxon>Chordata</taxon>
        <taxon>Craniata</taxon>
        <taxon>Vertebrata</taxon>
        <taxon>Euteleostomi</taxon>
        <taxon>Amphibia</taxon>
        <taxon>Batrachia</taxon>
        <taxon>Anura</taxon>
        <taxon>Neobatrachia</taxon>
        <taxon>Ranoidea</taxon>
        <taxon>Ranidae</taxon>
        <taxon>Staurois</taxon>
    </lineage>
</organism>
<dbReference type="InterPro" id="IPR050716">
    <property type="entry name" value="MAGUK"/>
</dbReference>
<protein>
    <recommendedName>
        <fullName evidence="1">Guanylate kinase-like domain-containing protein</fullName>
    </recommendedName>
</protein>
<gene>
    <name evidence="2" type="ORF">SPARVUS_LOCUS12255275</name>
</gene>
<sequence>MYGTSADTVKDVLDTGKICIIDLEPQGITGARTHELKPYVIFIKPPSRNCMRHTRRNATMITDYFVNMKFKEEDFQEIEESAKKMEAQFGQYFDQVLINDDLQSACVQLLSIVRRAQDEPQWIPAAWICSDS</sequence>
<dbReference type="Gene3D" id="3.40.50.300">
    <property type="entry name" value="P-loop containing nucleotide triphosphate hydrolases"/>
    <property type="match status" value="1"/>
</dbReference>
<proteinExistence type="predicted"/>
<accession>A0ABN9FPI9</accession>
<dbReference type="SUPFAM" id="SSF52540">
    <property type="entry name" value="P-loop containing nucleoside triphosphate hydrolases"/>
    <property type="match status" value="1"/>
</dbReference>
<dbReference type="InterPro" id="IPR027417">
    <property type="entry name" value="P-loop_NTPase"/>
</dbReference>
<dbReference type="InterPro" id="IPR008144">
    <property type="entry name" value="Guanylate_kin-like_dom"/>
</dbReference>
<evidence type="ECO:0000259" key="1">
    <source>
        <dbReference type="PROSITE" id="PS50052"/>
    </source>
</evidence>
<evidence type="ECO:0000313" key="2">
    <source>
        <dbReference type="EMBL" id="CAI9597436.1"/>
    </source>
</evidence>
<dbReference type="Pfam" id="PF00625">
    <property type="entry name" value="Guanylate_kin"/>
    <property type="match status" value="1"/>
</dbReference>
<dbReference type="Proteomes" id="UP001162483">
    <property type="component" value="Unassembled WGS sequence"/>
</dbReference>
<evidence type="ECO:0000313" key="3">
    <source>
        <dbReference type="Proteomes" id="UP001162483"/>
    </source>
</evidence>
<keyword evidence="3" id="KW-1185">Reference proteome</keyword>
<comment type="caution">
    <text evidence="2">The sequence shown here is derived from an EMBL/GenBank/DDBJ whole genome shotgun (WGS) entry which is preliminary data.</text>
</comment>
<reference evidence="2" key="1">
    <citation type="submission" date="2023-05" db="EMBL/GenBank/DDBJ databases">
        <authorList>
            <person name="Stuckert A."/>
        </authorList>
    </citation>
    <scope>NUCLEOTIDE SEQUENCE</scope>
</reference>
<name>A0ABN9FPI9_9NEOB</name>
<feature type="domain" description="Guanylate kinase-like" evidence="1">
    <location>
        <begin position="1"/>
        <end position="114"/>
    </location>
</feature>
<dbReference type="EMBL" id="CATNWA010017029">
    <property type="protein sequence ID" value="CAI9597436.1"/>
    <property type="molecule type" value="Genomic_DNA"/>
</dbReference>
<dbReference type="InterPro" id="IPR008145">
    <property type="entry name" value="GK/Ca_channel_bsu"/>
</dbReference>
<dbReference type="PANTHER" id="PTHR23122">
    <property type="entry name" value="MEMBRANE-ASSOCIATED GUANYLATE KINASE MAGUK"/>
    <property type="match status" value="1"/>
</dbReference>
<dbReference type="PROSITE" id="PS50052">
    <property type="entry name" value="GUANYLATE_KINASE_2"/>
    <property type="match status" value="1"/>
</dbReference>